<name>A0A0E9QMS0_ANGAN</name>
<accession>A0A0E9QMS0</accession>
<reference evidence="1" key="2">
    <citation type="journal article" date="2015" name="Fish Shellfish Immunol.">
        <title>Early steps in the European eel (Anguilla anguilla)-Vibrio vulnificus interaction in the gills: Role of the RtxA13 toxin.</title>
        <authorList>
            <person name="Callol A."/>
            <person name="Pajuelo D."/>
            <person name="Ebbesson L."/>
            <person name="Teles M."/>
            <person name="MacKenzie S."/>
            <person name="Amaro C."/>
        </authorList>
    </citation>
    <scope>NUCLEOTIDE SEQUENCE</scope>
</reference>
<evidence type="ECO:0000313" key="1">
    <source>
        <dbReference type="EMBL" id="JAH17605.1"/>
    </source>
</evidence>
<organism evidence="1">
    <name type="scientific">Anguilla anguilla</name>
    <name type="common">European freshwater eel</name>
    <name type="synonym">Muraena anguilla</name>
    <dbReference type="NCBI Taxonomy" id="7936"/>
    <lineage>
        <taxon>Eukaryota</taxon>
        <taxon>Metazoa</taxon>
        <taxon>Chordata</taxon>
        <taxon>Craniata</taxon>
        <taxon>Vertebrata</taxon>
        <taxon>Euteleostomi</taxon>
        <taxon>Actinopterygii</taxon>
        <taxon>Neopterygii</taxon>
        <taxon>Teleostei</taxon>
        <taxon>Anguilliformes</taxon>
        <taxon>Anguillidae</taxon>
        <taxon>Anguilla</taxon>
    </lineage>
</organism>
<reference evidence="1" key="1">
    <citation type="submission" date="2014-11" db="EMBL/GenBank/DDBJ databases">
        <authorList>
            <person name="Amaro Gonzalez C."/>
        </authorList>
    </citation>
    <scope>NUCLEOTIDE SEQUENCE</scope>
</reference>
<dbReference type="EMBL" id="GBXM01090972">
    <property type="protein sequence ID" value="JAH17605.1"/>
    <property type="molecule type" value="Transcribed_RNA"/>
</dbReference>
<sequence length="42" mass="4791">MYNYRAGTGCHFSKLFLLKTPTRSKKVPMARHRSGEGMYVIG</sequence>
<protein>
    <submittedName>
        <fullName evidence="1">Uncharacterized protein</fullName>
    </submittedName>
</protein>
<dbReference type="AlphaFoldDB" id="A0A0E9QMS0"/>
<proteinExistence type="predicted"/>